<dbReference type="SUPFAM" id="SSF53474">
    <property type="entry name" value="alpha/beta-Hydrolases"/>
    <property type="match status" value="1"/>
</dbReference>
<dbReference type="Proteomes" id="UP000321225">
    <property type="component" value="Unassembled WGS sequence"/>
</dbReference>
<evidence type="ECO:0008006" key="3">
    <source>
        <dbReference type="Google" id="ProtNLM"/>
    </source>
</evidence>
<protein>
    <recommendedName>
        <fullName evidence="3">Alpha/beta hydrolase</fullName>
    </recommendedName>
</protein>
<comment type="caution">
    <text evidence="1">The sequence shown here is derived from an EMBL/GenBank/DDBJ whole genome shotgun (WGS) entry which is preliminary data.</text>
</comment>
<name>A0A511AH21_9MICO</name>
<dbReference type="InterPro" id="IPR029058">
    <property type="entry name" value="AB_hydrolase_fold"/>
</dbReference>
<evidence type="ECO:0000313" key="2">
    <source>
        <dbReference type="Proteomes" id="UP000321225"/>
    </source>
</evidence>
<dbReference type="EMBL" id="BJUW01000004">
    <property type="protein sequence ID" value="GEK86011.1"/>
    <property type="molecule type" value="Genomic_DNA"/>
</dbReference>
<dbReference type="RefSeq" id="WP_229718191.1">
    <property type="nucleotide sequence ID" value="NZ_BJUW01000004.1"/>
</dbReference>
<reference evidence="1 2" key="1">
    <citation type="submission" date="2019-07" db="EMBL/GenBank/DDBJ databases">
        <title>Whole genome shotgun sequence of Microbacterium aerolatum NBRC 103071.</title>
        <authorList>
            <person name="Hosoyama A."/>
            <person name="Uohara A."/>
            <person name="Ohji S."/>
            <person name="Ichikawa N."/>
        </authorList>
    </citation>
    <scope>NUCLEOTIDE SEQUENCE [LARGE SCALE GENOMIC DNA]</scope>
    <source>
        <strain evidence="1 2">NBRC 103071</strain>
    </source>
</reference>
<organism evidence="1 2">
    <name type="scientific">Microbacterium aerolatum</name>
    <dbReference type="NCBI Taxonomy" id="153731"/>
    <lineage>
        <taxon>Bacteria</taxon>
        <taxon>Bacillati</taxon>
        <taxon>Actinomycetota</taxon>
        <taxon>Actinomycetes</taxon>
        <taxon>Micrococcales</taxon>
        <taxon>Microbacteriaceae</taxon>
        <taxon>Microbacterium</taxon>
    </lineage>
</organism>
<dbReference type="AlphaFoldDB" id="A0A511AH21"/>
<evidence type="ECO:0000313" key="1">
    <source>
        <dbReference type="EMBL" id="GEK86011.1"/>
    </source>
</evidence>
<dbReference type="Gene3D" id="3.40.50.1820">
    <property type="entry name" value="alpha/beta hydrolase"/>
    <property type="match status" value="1"/>
</dbReference>
<accession>A0A511AH21</accession>
<keyword evidence="2" id="KW-1185">Reference proteome</keyword>
<gene>
    <name evidence="1" type="ORF">MAE01_11870</name>
</gene>
<proteinExistence type="predicted"/>
<sequence length="220" mass="24089">MRRALWWLLDYAYAARWQLRACFNRTDPQSFATGDRVPVVVLPGVYETWKFLQPLIEQIHGRGHPVHVVETLRHNRRPVADAAAEVTAFLAAADLRDVVLVAHSKGGLAGKLVMVGPETERVAGMLAVATPFSGSRYARMMPGQTLRAFSPVHPSILEIARHQSVNGCVVSVFGEFDPHIPEGSELVGARNVRLATGGHFRILAHPQVLAEFSALVTTDG</sequence>